<dbReference type="AlphaFoldDB" id="A0A5J4X9H7"/>
<proteinExistence type="predicted"/>
<dbReference type="Proteomes" id="UP000324800">
    <property type="component" value="Unassembled WGS sequence"/>
</dbReference>
<accession>A0A5J4X9H7</accession>
<evidence type="ECO:0000313" key="1">
    <source>
        <dbReference type="EMBL" id="KAA6403733.1"/>
    </source>
</evidence>
<comment type="caution">
    <text evidence="1">The sequence shown here is derived from an EMBL/GenBank/DDBJ whole genome shotgun (WGS) entry which is preliminary data.</text>
</comment>
<evidence type="ECO:0000313" key="2">
    <source>
        <dbReference type="Proteomes" id="UP000324800"/>
    </source>
</evidence>
<name>A0A5J4X9H7_9EUKA</name>
<dbReference type="EMBL" id="SNRW01000068">
    <property type="protein sequence ID" value="KAA6403733.1"/>
    <property type="molecule type" value="Genomic_DNA"/>
</dbReference>
<gene>
    <name evidence="1" type="ORF">EZS28_000752</name>
</gene>
<sequence length="69" mass="7543">MNPLSVPELFTPHKIELPAKYQTDPLLTPCDAPVPVITDPLKDNMFLSALICNLLVLSPAQDDTAITKL</sequence>
<organism evidence="1 2">
    <name type="scientific">Streblomastix strix</name>
    <dbReference type="NCBI Taxonomy" id="222440"/>
    <lineage>
        <taxon>Eukaryota</taxon>
        <taxon>Metamonada</taxon>
        <taxon>Preaxostyla</taxon>
        <taxon>Oxymonadida</taxon>
        <taxon>Streblomastigidae</taxon>
        <taxon>Streblomastix</taxon>
    </lineage>
</organism>
<protein>
    <submittedName>
        <fullName evidence="1">Uncharacterized protein</fullName>
    </submittedName>
</protein>
<reference evidence="1 2" key="1">
    <citation type="submission" date="2019-03" db="EMBL/GenBank/DDBJ databases">
        <title>Single cell metagenomics reveals metabolic interactions within the superorganism composed of flagellate Streblomastix strix and complex community of Bacteroidetes bacteria on its surface.</title>
        <authorList>
            <person name="Treitli S.C."/>
            <person name="Kolisko M."/>
            <person name="Husnik F."/>
            <person name="Keeling P."/>
            <person name="Hampl V."/>
        </authorList>
    </citation>
    <scope>NUCLEOTIDE SEQUENCE [LARGE SCALE GENOMIC DNA]</scope>
    <source>
        <strain evidence="1">ST1C</strain>
    </source>
</reference>